<evidence type="ECO:0000313" key="11">
    <source>
        <dbReference type="Proteomes" id="UP001280121"/>
    </source>
</evidence>
<dbReference type="FunFam" id="3.20.10.10:FF:000003">
    <property type="entry name" value="Branched-chain-amino-acid aminotransferase"/>
    <property type="match status" value="1"/>
</dbReference>
<evidence type="ECO:0000256" key="6">
    <source>
        <dbReference type="PIRSR" id="PIRSR006468-1"/>
    </source>
</evidence>
<comment type="caution">
    <text evidence="10">The sequence shown here is derived from an EMBL/GenBank/DDBJ whole genome shotgun (WGS) entry which is preliminary data.</text>
</comment>
<dbReference type="GO" id="GO:0008652">
    <property type="term" value="P:amino acid biosynthetic process"/>
    <property type="evidence" value="ECO:0007669"/>
    <property type="project" value="UniProtKB-KW"/>
</dbReference>
<feature type="modified residue" description="N6-(pyridoxal phosphate)lysine" evidence="6">
    <location>
        <position position="233"/>
    </location>
</feature>
<proteinExistence type="inferred from homology"/>
<dbReference type="Gene3D" id="3.30.470.10">
    <property type="match status" value="1"/>
</dbReference>
<keyword evidence="5 8" id="KW-0663">Pyridoxal phosphate</keyword>
<evidence type="ECO:0000256" key="8">
    <source>
        <dbReference type="RuleBase" id="RU004516"/>
    </source>
</evidence>
<dbReference type="PIRSF" id="PIRSF006468">
    <property type="entry name" value="BCAT1"/>
    <property type="match status" value="1"/>
</dbReference>
<comment type="similarity">
    <text evidence="2 7">Belongs to the class-IV pyridoxal-phosphate-dependent aminotransferase family.</text>
</comment>
<dbReference type="CDD" id="cd01557">
    <property type="entry name" value="BCAT_beta_family"/>
    <property type="match status" value="1"/>
</dbReference>
<dbReference type="GO" id="GO:0009082">
    <property type="term" value="P:branched-chain amino acid biosynthetic process"/>
    <property type="evidence" value="ECO:0007669"/>
    <property type="project" value="UniProtKB-KW"/>
</dbReference>
<evidence type="ECO:0000256" key="4">
    <source>
        <dbReference type="ARBA" id="ARBA00022679"/>
    </source>
</evidence>
<evidence type="ECO:0000313" key="10">
    <source>
        <dbReference type="EMBL" id="KAK2660067.1"/>
    </source>
</evidence>
<evidence type="ECO:0000256" key="3">
    <source>
        <dbReference type="ARBA" id="ARBA00022576"/>
    </source>
</evidence>
<dbReference type="GO" id="GO:0005737">
    <property type="term" value="C:cytoplasm"/>
    <property type="evidence" value="ECO:0007669"/>
    <property type="project" value="UniProtKB-ARBA"/>
</dbReference>
<dbReference type="InterPro" id="IPR033939">
    <property type="entry name" value="BCAT_family"/>
</dbReference>
<dbReference type="NCBIfam" id="NF009897">
    <property type="entry name" value="PRK13357.1"/>
    <property type="match status" value="1"/>
</dbReference>
<reference evidence="10" key="1">
    <citation type="journal article" date="2023" name="Plant J.">
        <title>Genome sequences and population genomics provide insights into the demographic history, inbreeding, and mutation load of two 'living fossil' tree species of Dipteronia.</title>
        <authorList>
            <person name="Feng Y."/>
            <person name="Comes H.P."/>
            <person name="Chen J."/>
            <person name="Zhu S."/>
            <person name="Lu R."/>
            <person name="Zhang X."/>
            <person name="Li P."/>
            <person name="Qiu J."/>
            <person name="Olsen K.M."/>
            <person name="Qiu Y."/>
        </authorList>
    </citation>
    <scope>NUCLEOTIDE SEQUENCE</scope>
    <source>
        <strain evidence="10">KIB01</strain>
    </source>
</reference>
<dbReference type="AlphaFoldDB" id="A0AAD9XIN2"/>
<evidence type="ECO:0000256" key="9">
    <source>
        <dbReference type="RuleBase" id="RU004517"/>
    </source>
</evidence>
<comment type="cofactor">
    <cofactor evidence="1 8">
        <name>pyridoxal 5'-phosphate</name>
        <dbReference type="ChEBI" id="CHEBI:597326"/>
    </cofactor>
</comment>
<evidence type="ECO:0000256" key="5">
    <source>
        <dbReference type="ARBA" id="ARBA00022898"/>
    </source>
</evidence>
<dbReference type="NCBIfam" id="TIGR01123">
    <property type="entry name" value="ilvE_II"/>
    <property type="match status" value="1"/>
</dbReference>
<dbReference type="InterPro" id="IPR043132">
    <property type="entry name" value="BCAT-like_C"/>
</dbReference>
<keyword evidence="3 9" id="KW-0032">Aminotransferase</keyword>
<evidence type="ECO:0000256" key="1">
    <source>
        <dbReference type="ARBA" id="ARBA00001933"/>
    </source>
</evidence>
<dbReference type="PANTHER" id="PTHR42825">
    <property type="entry name" value="AMINO ACID AMINOTRANSFERASE"/>
    <property type="match status" value="1"/>
</dbReference>
<dbReference type="EMBL" id="JANJYI010000002">
    <property type="protein sequence ID" value="KAK2660067.1"/>
    <property type="molecule type" value="Genomic_DNA"/>
</dbReference>
<protein>
    <recommendedName>
        <fullName evidence="9">Branched-chain-amino-acid aminotransferase</fullName>
        <ecNumber evidence="9">2.6.1.42</ecNumber>
    </recommendedName>
</protein>
<dbReference type="EC" id="2.6.1.42" evidence="9"/>
<dbReference type="Pfam" id="PF01063">
    <property type="entry name" value="Aminotran_4"/>
    <property type="match status" value="1"/>
</dbReference>
<dbReference type="Gene3D" id="3.20.10.10">
    <property type="entry name" value="D-amino Acid Aminotransferase, subunit A, domain 2"/>
    <property type="match status" value="1"/>
</dbReference>
<comment type="catalytic activity">
    <reaction evidence="9">
        <text>L-valine + 2-oxoglutarate = 3-methyl-2-oxobutanoate + L-glutamate</text>
        <dbReference type="Rhea" id="RHEA:24813"/>
        <dbReference type="ChEBI" id="CHEBI:11851"/>
        <dbReference type="ChEBI" id="CHEBI:16810"/>
        <dbReference type="ChEBI" id="CHEBI:29985"/>
        <dbReference type="ChEBI" id="CHEBI:57762"/>
        <dbReference type="EC" id="2.6.1.42"/>
    </reaction>
</comment>
<keyword evidence="11" id="KW-1185">Reference proteome</keyword>
<dbReference type="InterPro" id="IPR005786">
    <property type="entry name" value="B_amino_transII"/>
</dbReference>
<dbReference type="InterPro" id="IPR043131">
    <property type="entry name" value="BCAT-like_N"/>
</dbReference>
<keyword evidence="9" id="KW-0028">Amino-acid biosynthesis</keyword>
<gene>
    <name evidence="10" type="ORF">Ddye_006600</name>
</gene>
<evidence type="ECO:0000256" key="2">
    <source>
        <dbReference type="ARBA" id="ARBA00009320"/>
    </source>
</evidence>
<keyword evidence="4 9" id="KW-0808">Transferase</keyword>
<dbReference type="PANTHER" id="PTHR42825:SF29">
    <property type="entry name" value="BRANCHED-CHAIN-AMINO-ACID AMINOTRANSFERASE"/>
    <property type="match status" value="1"/>
</dbReference>
<comment type="catalytic activity">
    <reaction evidence="9">
        <text>L-leucine + 2-oxoglutarate = 4-methyl-2-oxopentanoate + L-glutamate</text>
        <dbReference type="Rhea" id="RHEA:18321"/>
        <dbReference type="ChEBI" id="CHEBI:16810"/>
        <dbReference type="ChEBI" id="CHEBI:17865"/>
        <dbReference type="ChEBI" id="CHEBI:29985"/>
        <dbReference type="ChEBI" id="CHEBI:57427"/>
        <dbReference type="EC" id="2.6.1.42"/>
    </reaction>
</comment>
<evidence type="ECO:0000256" key="7">
    <source>
        <dbReference type="RuleBase" id="RU004106"/>
    </source>
</evidence>
<dbReference type="Proteomes" id="UP001280121">
    <property type="component" value="Unassembled WGS sequence"/>
</dbReference>
<dbReference type="InterPro" id="IPR036038">
    <property type="entry name" value="Aminotransferase-like"/>
</dbReference>
<organism evidence="10 11">
    <name type="scientific">Dipteronia dyeriana</name>
    <dbReference type="NCBI Taxonomy" id="168575"/>
    <lineage>
        <taxon>Eukaryota</taxon>
        <taxon>Viridiplantae</taxon>
        <taxon>Streptophyta</taxon>
        <taxon>Embryophyta</taxon>
        <taxon>Tracheophyta</taxon>
        <taxon>Spermatophyta</taxon>
        <taxon>Magnoliopsida</taxon>
        <taxon>eudicotyledons</taxon>
        <taxon>Gunneridae</taxon>
        <taxon>Pentapetalae</taxon>
        <taxon>rosids</taxon>
        <taxon>malvids</taxon>
        <taxon>Sapindales</taxon>
        <taxon>Sapindaceae</taxon>
        <taxon>Hippocastanoideae</taxon>
        <taxon>Acereae</taxon>
        <taxon>Dipteronia</taxon>
    </lineage>
</organism>
<dbReference type="FunFam" id="3.30.470.10:FF:000003">
    <property type="entry name" value="Branched-chain-amino-acid aminotransferase"/>
    <property type="match status" value="1"/>
</dbReference>
<dbReference type="InterPro" id="IPR001544">
    <property type="entry name" value="Aminotrans_IV"/>
</dbReference>
<accession>A0AAD9XIN2</accession>
<dbReference type="SUPFAM" id="SSF56752">
    <property type="entry name" value="D-aminoacid aminotransferase-like PLP-dependent enzymes"/>
    <property type="match status" value="1"/>
</dbReference>
<keyword evidence="9" id="KW-0100">Branched-chain amino acid biosynthesis</keyword>
<dbReference type="GO" id="GO:0004084">
    <property type="term" value="F:branched-chain-amino-acid transaminase activity"/>
    <property type="evidence" value="ECO:0007669"/>
    <property type="project" value="UniProtKB-EC"/>
</dbReference>
<comment type="catalytic activity">
    <reaction evidence="9">
        <text>L-isoleucine + 2-oxoglutarate = (S)-3-methyl-2-oxopentanoate + L-glutamate</text>
        <dbReference type="Rhea" id="RHEA:24801"/>
        <dbReference type="ChEBI" id="CHEBI:16810"/>
        <dbReference type="ChEBI" id="CHEBI:29985"/>
        <dbReference type="ChEBI" id="CHEBI:35146"/>
        <dbReference type="ChEBI" id="CHEBI:58045"/>
        <dbReference type="EC" id="2.6.1.42"/>
    </reaction>
</comment>
<dbReference type="PROSITE" id="PS00770">
    <property type="entry name" value="AA_TRANSFER_CLASS_4"/>
    <property type="match status" value="1"/>
</dbReference>
<name>A0AAD9XIN2_9ROSI</name>
<dbReference type="InterPro" id="IPR018300">
    <property type="entry name" value="Aminotrans_IV_CS"/>
</dbReference>
<sequence>MIQRLCFRNLAQSFRVGSAFTKCRAYYSCTSQAASPLQQVSEPSGYSNDECAAMDWDNLGFGLKPTDYMYSMKCYDDQIFKKGQLCRYGKIELSPSAGILSYGQGIFEGLKAYRKKDGQIVLFRPDQNAIRMKVGAERMCMPYPSTEQFIEAVKQTTRANKRWVPPPGKGSLYIRPILMGSGPVLGLAPASEYTFLAFASPVGNYFKEGLAPLNLYVEDEFHRATPGGAGGVKSISNYAPALKALGRATNRGFSDVLYLDSVNKKYVEEVSTCNIFIVKDNVISTPATNGTILPGVTRKSIIEIARDYGYRVEERSIPLDELLASEEVFCTGTAVVVAPVGSVTYQDRRIEFKTDARPVCSELYSALVGIQTGLIQDNKGWTVEIHD</sequence>